<sequence>MFSLTIKICLLVSLMVSAAYSDDADYEESEECCVDQPTIVEGVPKSDLYYIYSNRCEKLIPGYVIESGNKYKTLEKCEYCRERNPPKYG</sequence>
<protein>
    <submittedName>
        <fullName evidence="2">Uncharacterized protein</fullName>
    </submittedName>
</protein>
<name>A0ABN7P533_TIMPD</name>
<accession>A0ABN7P533</accession>
<evidence type="ECO:0000313" key="3">
    <source>
        <dbReference type="Proteomes" id="UP001153148"/>
    </source>
</evidence>
<organism evidence="2 3">
    <name type="scientific">Timema podura</name>
    <name type="common">Walking stick</name>
    <dbReference type="NCBI Taxonomy" id="61482"/>
    <lineage>
        <taxon>Eukaryota</taxon>
        <taxon>Metazoa</taxon>
        <taxon>Ecdysozoa</taxon>
        <taxon>Arthropoda</taxon>
        <taxon>Hexapoda</taxon>
        <taxon>Insecta</taxon>
        <taxon>Pterygota</taxon>
        <taxon>Neoptera</taxon>
        <taxon>Polyneoptera</taxon>
        <taxon>Phasmatodea</taxon>
        <taxon>Timematodea</taxon>
        <taxon>Timematoidea</taxon>
        <taxon>Timematidae</taxon>
        <taxon>Timema</taxon>
    </lineage>
</organism>
<comment type="caution">
    <text evidence="2">The sequence shown here is derived from an EMBL/GenBank/DDBJ whole genome shotgun (WGS) entry which is preliminary data.</text>
</comment>
<dbReference type="Proteomes" id="UP001153148">
    <property type="component" value="Unassembled WGS sequence"/>
</dbReference>
<dbReference type="EMBL" id="CAJPIN010022719">
    <property type="protein sequence ID" value="CAG2062848.1"/>
    <property type="molecule type" value="Genomic_DNA"/>
</dbReference>
<proteinExistence type="predicted"/>
<reference evidence="2" key="1">
    <citation type="submission" date="2021-03" db="EMBL/GenBank/DDBJ databases">
        <authorList>
            <person name="Tran Van P."/>
        </authorList>
    </citation>
    <scope>NUCLEOTIDE SEQUENCE</scope>
</reference>
<keyword evidence="1" id="KW-0732">Signal</keyword>
<gene>
    <name evidence="2" type="ORF">TPAB3V08_LOCUS9796</name>
</gene>
<evidence type="ECO:0000313" key="2">
    <source>
        <dbReference type="EMBL" id="CAG2062848.1"/>
    </source>
</evidence>
<evidence type="ECO:0000256" key="1">
    <source>
        <dbReference type="SAM" id="SignalP"/>
    </source>
</evidence>
<feature type="chain" id="PRO_5046689653" evidence="1">
    <location>
        <begin position="22"/>
        <end position="89"/>
    </location>
</feature>
<feature type="signal peptide" evidence="1">
    <location>
        <begin position="1"/>
        <end position="21"/>
    </location>
</feature>
<keyword evidence="3" id="KW-1185">Reference proteome</keyword>